<feature type="region of interest" description="Disordered" evidence="1">
    <location>
        <begin position="16"/>
        <end position="52"/>
    </location>
</feature>
<accession>A0A6J1MDD5</accession>
<dbReference type="GO" id="GO:0005739">
    <property type="term" value="C:mitochondrion"/>
    <property type="evidence" value="ECO:0007669"/>
    <property type="project" value="InterPro"/>
</dbReference>
<sequence>MLRFLIAPRSLRFLSSKSSRNKIDQNNKLSNKPSNTPRPPKDPPDEGYEPGKVEHDMIEIPEFIKAKAYRQFSGPNEILGPGAGLNQVYKNGFYFGYHRFSFVELQNQALKLRDERRENCGVQASTEDNIEDEERDDCLDSIQQQEVECDKQLAAQAKEKKKTEEKNVNNGNELANICEIFNQKSKVGKSLESHIAKLLSFCELKQTDNSYKAFDCQEMVKEAVQKAEQNAIAKHLNQINESKKADAKERETITDKETDKDSAECEKDKGDKNS</sequence>
<keyword evidence="2" id="KW-1185">Reference proteome</keyword>
<dbReference type="RefSeq" id="XP_023177270.2">
    <property type="nucleotide sequence ID" value="XM_023321502.2"/>
</dbReference>
<evidence type="ECO:0000313" key="2">
    <source>
        <dbReference type="Proteomes" id="UP000504633"/>
    </source>
</evidence>
<feature type="compositionally biased region" description="Basic and acidic residues" evidence="1">
    <location>
        <begin position="241"/>
        <end position="274"/>
    </location>
</feature>
<dbReference type="OrthoDB" id="6161911at2759"/>
<organism evidence="2 3">
    <name type="scientific">Drosophila hydei</name>
    <name type="common">Fruit fly</name>
    <dbReference type="NCBI Taxonomy" id="7224"/>
    <lineage>
        <taxon>Eukaryota</taxon>
        <taxon>Metazoa</taxon>
        <taxon>Ecdysozoa</taxon>
        <taxon>Arthropoda</taxon>
        <taxon>Hexapoda</taxon>
        <taxon>Insecta</taxon>
        <taxon>Pterygota</taxon>
        <taxon>Neoptera</taxon>
        <taxon>Endopterygota</taxon>
        <taxon>Diptera</taxon>
        <taxon>Brachycera</taxon>
        <taxon>Muscomorpha</taxon>
        <taxon>Ephydroidea</taxon>
        <taxon>Drosophilidae</taxon>
        <taxon>Drosophila</taxon>
    </lineage>
</organism>
<dbReference type="GO" id="GO:0045271">
    <property type="term" value="C:respiratory chain complex I"/>
    <property type="evidence" value="ECO:0007669"/>
    <property type="project" value="InterPro"/>
</dbReference>
<evidence type="ECO:0000313" key="3">
    <source>
        <dbReference type="RefSeq" id="XP_023177270.2"/>
    </source>
</evidence>
<dbReference type="Proteomes" id="UP000504633">
    <property type="component" value="Unplaced"/>
</dbReference>
<dbReference type="Pfam" id="PF15880">
    <property type="entry name" value="NDUFV3"/>
    <property type="match status" value="1"/>
</dbReference>
<feature type="compositionally biased region" description="Polar residues" evidence="1">
    <location>
        <begin position="24"/>
        <end position="35"/>
    </location>
</feature>
<name>A0A6J1MDD5_DROHY</name>
<evidence type="ECO:0000256" key="1">
    <source>
        <dbReference type="SAM" id="MobiDB-lite"/>
    </source>
</evidence>
<protein>
    <submittedName>
        <fullName evidence="3">Uncharacterized protein LOC111603768</fullName>
    </submittedName>
</protein>
<feature type="compositionally biased region" description="Basic and acidic residues" evidence="1">
    <location>
        <begin position="39"/>
        <end position="52"/>
    </location>
</feature>
<gene>
    <name evidence="3" type="primary">LOC111603768</name>
</gene>
<proteinExistence type="predicted"/>
<feature type="region of interest" description="Disordered" evidence="1">
    <location>
        <begin position="236"/>
        <end position="274"/>
    </location>
</feature>
<dbReference type="AlphaFoldDB" id="A0A6J1MDD5"/>
<dbReference type="GeneID" id="111603768"/>
<reference evidence="3" key="1">
    <citation type="submission" date="2025-08" db="UniProtKB">
        <authorList>
            <consortium name="RefSeq"/>
        </authorList>
    </citation>
    <scope>IDENTIFICATION</scope>
    <source>
        <strain evidence="3">15085-1641.00</strain>
        <tissue evidence="3">Whole body</tissue>
    </source>
</reference>
<dbReference type="KEGG" id="dhe:111603768"/>
<dbReference type="InterPro" id="IPR026193">
    <property type="entry name" value="NDUFV3"/>
</dbReference>